<reference evidence="1" key="1">
    <citation type="submission" date="2022-05" db="EMBL/GenBank/DDBJ databases">
        <title>Chromosome-level genome of Chaenocephalus aceratus.</title>
        <authorList>
            <person name="Park H."/>
        </authorList>
    </citation>
    <scope>NUCLEOTIDE SEQUENCE</scope>
    <source>
        <strain evidence="1">KU_202001</strain>
    </source>
</reference>
<organism evidence="1 2">
    <name type="scientific">Chaenocephalus aceratus</name>
    <name type="common">Blackfin icefish</name>
    <name type="synonym">Chaenichthys aceratus</name>
    <dbReference type="NCBI Taxonomy" id="36190"/>
    <lineage>
        <taxon>Eukaryota</taxon>
        <taxon>Metazoa</taxon>
        <taxon>Chordata</taxon>
        <taxon>Craniata</taxon>
        <taxon>Vertebrata</taxon>
        <taxon>Euteleostomi</taxon>
        <taxon>Actinopterygii</taxon>
        <taxon>Neopterygii</taxon>
        <taxon>Teleostei</taxon>
        <taxon>Neoteleostei</taxon>
        <taxon>Acanthomorphata</taxon>
        <taxon>Eupercaria</taxon>
        <taxon>Perciformes</taxon>
        <taxon>Notothenioidei</taxon>
        <taxon>Channichthyidae</taxon>
        <taxon>Chaenocephalus</taxon>
    </lineage>
</organism>
<proteinExistence type="predicted"/>
<dbReference type="Proteomes" id="UP001057452">
    <property type="component" value="Chromosome 24"/>
</dbReference>
<feature type="non-terminal residue" evidence="1">
    <location>
        <position position="77"/>
    </location>
</feature>
<evidence type="ECO:0000313" key="1">
    <source>
        <dbReference type="EMBL" id="KAI4802055.1"/>
    </source>
</evidence>
<keyword evidence="2" id="KW-1185">Reference proteome</keyword>
<accession>A0ACB9VPT7</accession>
<protein>
    <submittedName>
        <fullName evidence="1">Uncharacterized protein</fullName>
    </submittedName>
</protein>
<dbReference type="EMBL" id="CM043808">
    <property type="protein sequence ID" value="KAI4802055.1"/>
    <property type="molecule type" value="Genomic_DNA"/>
</dbReference>
<name>A0ACB9VPT7_CHAAC</name>
<sequence>AHNITANNTGAKLDEYGQDLAKLIDIPILMGPNGVLYSLSHCVQTAMLQVLREPGRSTTTGMTWSTSGTLQQDVPLQ</sequence>
<feature type="non-terminal residue" evidence="1">
    <location>
        <position position="1"/>
    </location>
</feature>
<comment type="caution">
    <text evidence="1">The sequence shown here is derived from an EMBL/GenBank/DDBJ whole genome shotgun (WGS) entry which is preliminary data.</text>
</comment>
<evidence type="ECO:0000313" key="2">
    <source>
        <dbReference type="Proteomes" id="UP001057452"/>
    </source>
</evidence>
<gene>
    <name evidence="1" type="ORF">KUCAC02_019914</name>
</gene>